<feature type="region of interest" description="Disordered" evidence="1">
    <location>
        <begin position="132"/>
        <end position="152"/>
    </location>
</feature>
<organism evidence="2">
    <name type="scientific">uncultured marine group II/III euryarchaeote AD1000_43_G11</name>
    <dbReference type="NCBI Taxonomy" id="1457772"/>
    <lineage>
        <taxon>Archaea</taxon>
        <taxon>Methanobacteriati</taxon>
        <taxon>Methanobacteriota</taxon>
        <taxon>environmental samples</taxon>
    </lineage>
</organism>
<dbReference type="AlphaFoldDB" id="A0A075FXD6"/>
<name>A0A075FXD6_9EURY</name>
<protein>
    <submittedName>
        <fullName evidence="2">Uncharacterized protein</fullName>
    </submittedName>
</protein>
<evidence type="ECO:0000256" key="1">
    <source>
        <dbReference type="SAM" id="MobiDB-lite"/>
    </source>
</evidence>
<proteinExistence type="predicted"/>
<sequence length="152" mass="16452">MFCLSFSFIASSFCVHPLDTLSLRILMWKSPTSVLPTGVRTLPLGADVRVSLPVPLVFLPNGDSNSSSPIDSMQLVHASTLTLVAIAWRVGRLSAPHSSHAPITSDEGLLGLVLVWQSSKTHITAVLRGKRSRGCAPGRTHRIGRVRRPHTL</sequence>
<evidence type="ECO:0000313" key="2">
    <source>
        <dbReference type="EMBL" id="AIE94126.1"/>
    </source>
</evidence>
<reference evidence="2" key="1">
    <citation type="journal article" date="2014" name="Genome Biol. Evol.">
        <title>Pangenome evidence for extensive interdomain horizontal transfer affecting lineage core and shell genes in uncultured planktonic thaumarchaeota and euryarchaeota.</title>
        <authorList>
            <person name="Deschamps P."/>
            <person name="Zivanovic Y."/>
            <person name="Moreira D."/>
            <person name="Rodriguez-Valera F."/>
            <person name="Lopez-Garcia P."/>
        </authorList>
    </citation>
    <scope>NUCLEOTIDE SEQUENCE</scope>
</reference>
<accession>A0A075FXD6</accession>
<dbReference type="EMBL" id="KF900414">
    <property type="protein sequence ID" value="AIE94126.1"/>
    <property type="molecule type" value="Genomic_DNA"/>
</dbReference>